<feature type="transmembrane region" description="Helical" evidence="1">
    <location>
        <begin position="29"/>
        <end position="48"/>
    </location>
</feature>
<keyword evidence="1" id="KW-0472">Membrane</keyword>
<keyword evidence="2" id="KW-0732">Signal</keyword>
<dbReference type="EMBL" id="PCTA01000010">
    <property type="protein sequence ID" value="PIP61918.1"/>
    <property type="molecule type" value="Genomic_DNA"/>
</dbReference>
<feature type="signal peptide" evidence="2">
    <location>
        <begin position="1"/>
        <end position="19"/>
    </location>
</feature>
<keyword evidence="1" id="KW-1133">Transmembrane helix</keyword>
<evidence type="ECO:0000313" key="3">
    <source>
        <dbReference type="EMBL" id="PIP61918.1"/>
    </source>
</evidence>
<proteinExistence type="predicted"/>
<organism evidence="3 4">
    <name type="scientific">Candidatus Roizmanbacteria bacterium CG22_combo_CG10-13_8_21_14_all_38_20</name>
    <dbReference type="NCBI Taxonomy" id="1974862"/>
    <lineage>
        <taxon>Bacteria</taxon>
        <taxon>Candidatus Roizmaniibacteriota</taxon>
    </lineage>
</organism>
<comment type="caution">
    <text evidence="3">The sequence shown here is derived from an EMBL/GenBank/DDBJ whole genome shotgun (WGS) entry which is preliminary data.</text>
</comment>
<dbReference type="AlphaFoldDB" id="A0A2H0BY82"/>
<feature type="chain" id="PRO_5013836401" evidence="2">
    <location>
        <begin position="20"/>
        <end position="68"/>
    </location>
</feature>
<sequence>MLLLLLTLSVLLFPEHAHAYLDPGTGSYVFQILIASIIGGAVVFKSGWSKIVELFKRKPKSSADEKNN</sequence>
<reference evidence="3 4" key="1">
    <citation type="submission" date="2017-09" db="EMBL/GenBank/DDBJ databases">
        <title>Depth-based differentiation of microbial function through sediment-hosted aquifers and enrichment of novel symbionts in the deep terrestrial subsurface.</title>
        <authorList>
            <person name="Probst A.J."/>
            <person name="Ladd B."/>
            <person name="Jarett J.K."/>
            <person name="Geller-Mcgrath D.E."/>
            <person name="Sieber C.M."/>
            <person name="Emerson J.B."/>
            <person name="Anantharaman K."/>
            <person name="Thomas B.C."/>
            <person name="Malmstrom R."/>
            <person name="Stieglmeier M."/>
            <person name="Klingl A."/>
            <person name="Woyke T."/>
            <person name="Ryan C.M."/>
            <person name="Banfield J.F."/>
        </authorList>
    </citation>
    <scope>NUCLEOTIDE SEQUENCE [LARGE SCALE GENOMIC DNA]</scope>
    <source>
        <strain evidence="3">CG22_combo_CG10-13_8_21_14_all_38_20</strain>
    </source>
</reference>
<accession>A0A2H0BY82</accession>
<name>A0A2H0BY82_9BACT</name>
<protein>
    <submittedName>
        <fullName evidence="3">Uncharacterized protein</fullName>
    </submittedName>
</protein>
<evidence type="ECO:0000256" key="2">
    <source>
        <dbReference type="SAM" id="SignalP"/>
    </source>
</evidence>
<evidence type="ECO:0000256" key="1">
    <source>
        <dbReference type="SAM" id="Phobius"/>
    </source>
</evidence>
<dbReference type="Proteomes" id="UP000231246">
    <property type="component" value="Unassembled WGS sequence"/>
</dbReference>
<gene>
    <name evidence="3" type="ORF">COW99_01695</name>
</gene>
<evidence type="ECO:0000313" key="4">
    <source>
        <dbReference type="Proteomes" id="UP000231246"/>
    </source>
</evidence>
<keyword evidence="1" id="KW-0812">Transmembrane</keyword>